<evidence type="ECO:0000313" key="3">
    <source>
        <dbReference type="Proteomes" id="UP000435649"/>
    </source>
</evidence>
<gene>
    <name evidence="2" type="ORF">FYJ85_15755</name>
</gene>
<sequence>MKKTVEITRELLFGRRRLPSNLRAGFTLALAFAVWLRPPLGALAGCAVFFLLSGAALLRALAAPARYWIASALLAPVASGAVFFLFPRRDRLGVIGIGLWIIVLGLAHLPELRRGAGRTAETVTAFFETLLPFLLGCTFIWCVYGSFDLSAPFYALTLGILALQRFR</sequence>
<dbReference type="Proteomes" id="UP000435649">
    <property type="component" value="Unassembled WGS sequence"/>
</dbReference>
<keyword evidence="1" id="KW-1133">Transmembrane helix</keyword>
<reference evidence="2 3" key="1">
    <citation type="submission" date="2019-08" db="EMBL/GenBank/DDBJ databases">
        <title>In-depth cultivation of the pig gut microbiome towards novel bacterial diversity and tailored functional studies.</title>
        <authorList>
            <person name="Wylensek D."/>
            <person name="Hitch T.C.A."/>
            <person name="Clavel T."/>
        </authorList>
    </citation>
    <scope>NUCLEOTIDE SEQUENCE [LARGE SCALE GENOMIC DNA]</scope>
    <source>
        <strain evidence="2 3">BBE-744-WT-12</strain>
    </source>
</reference>
<feature type="transmembrane region" description="Helical" evidence="1">
    <location>
        <begin position="92"/>
        <end position="110"/>
    </location>
</feature>
<evidence type="ECO:0000256" key="1">
    <source>
        <dbReference type="SAM" id="Phobius"/>
    </source>
</evidence>
<keyword evidence="1" id="KW-0472">Membrane</keyword>
<dbReference type="AlphaFoldDB" id="A0A844G434"/>
<dbReference type="EMBL" id="VUNS01000019">
    <property type="protein sequence ID" value="MST98497.1"/>
    <property type="molecule type" value="Genomic_DNA"/>
</dbReference>
<protein>
    <submittedName>
        <fullName evidence="2">Uncharacterized protein</fullName>
    </submittedName>
</protein>
<organism evidence="2 3">
    <name type="scientific">Victivallis lenta</name>
    <dbReference type="NCBI Taxonomy" id="2606640"/>
    <lineage>
        <taxon>Bacteria</taxon>
        <taxon>Pseudomonadati</taxon>
        <taxon>Lentisphaerota</taxon>
        <taxon>Lentisphaeria</taxon>
        <taxon>Victivallales</taxon>
        <taxon>Victivallaceae</taxon>
        <taxon>Victivallis</taxon>
    </lineage>
</organism>
<proteinExistence type="predicted"/>
<name>A0A844G434_9BACT</name>
<dbReference type="RefSeq" id="WP_154419469.1">
    <property type="nucleotide sequence ID" value="NZ_VUNS01000019.1"/>
</dbReference>
<feature type="transmembrane region" description="Helical" evidence="1">
    <location>
        <begin position="122"/>
        <end position="143"/>
    </location>
</feature>
<keyword evidence="1" id="KW-0812">Transmembrane</keyword>
<evidence type="ECO:0000313" key="2">
    <source>
        <dbReference type="EMBL" id="MST98497.1"/>
    </source>
</evidence>
<feature type="transmembrane region" description="Helical" evidence="1">
    <location>
        <begin position="67"/>
        <end position="86"/>
    </location>
</feature>
<feature type="transmembrane region" description="Helical" evidence="1">
    <location>
        <begin position="42"/>
        <end position="60"/>
    </location>
</feature>
<feature type="transmembrane region" description="Helical" evidence="1">
    <location>
        <begin position="20"/>
        <end position="36"/>
    </location>
</feature>
<accession>A0A844G434</accession>
<comment type="caution">
    <text evidence="2">The sequence shown here is derived from an EMBL/GenBank/DDBJ whole genome shotgun (WGS) entry which is preliminary data.</text>
</comment>
<keyword evidence="3" id="KW-1185">Reference proteome</keyword>